<keyword evidence="1" id="KW-0472">Membrane</keyword>
<dbReference type="InParanoid" id="B3S3Z4"/>
<dbReference type="KEGG" id="tad:TRIADDRAFT_58898"/>
<dbReference type="AlphaFoldDB" id="B3S3Z4"/>
<proteinExistence type="predicted"/>
<keyword evidence="3" id="KW-1185">Reference proteome</keyword>
<organism evidence="2 3">
    <name type="scientific">Trichoplax adhaerens</name>
    <name type="common">Trichoplax reptans</name>
    <dbReference type="NCBI Taxonomy" id="10228"/>
    <lineage>
        <taxon>Eukaryota</taxon>
        <taxon>Metazoa</taxon>
        <taxon>Placozoa</taxon>
        <taxon>Uniplacotomia</taxon>
        <taxon>Trichoplacea</taxon>
        <taxon>Trichoplacidae</taxon>
        <taxon>Trichoplax</taxon>
    </lineage>
</organism>
<reference evidence="2 3" key="1">
    <citation type="journal article" date="2008" name="Nature">
        <title>The Trichoplax genome and the nature of placozoans.</title>
        <authorList>
            <person name="Srivastava M."/>
            <person name="Begovic E."/>
            <person name="Chapman J."/>
            <person name="Putnam N.H."/>
            <person name="Hellsten U."/>
            <person name="Kawashima T."/>
            <person name="Kuo A."/>
            <person name="Mitros T."/>
            <person name="Salamov A."/>
            <person name="Carpenter M.L."/>
            <person name="Signorovitch A.Y."/>
            <person name="Moreno M.A."/>
            <person name="Kamm K."/>
            <person name="Grimwood J."/>
            <person name="Schmutz J."/>
            <person name="Shapiro H."/>
            <person name="Grigoriev I.V."/>
            <person name="Buss L.W."/>
            <person name="Schierwater B."/>
            <person name="Dellaporta S.L."/>
            <person name="Rokhsar D.S."/>
        </authorList>
    </citation>
    <scope>NUCLEOTIDE SEQUENCE [LARGE SCALE GENOMIC DNA]</scope>
    <source>
        <strain evidence="2 3">Grell-BS-1999</strain>
    </source>
</reference>
<dbReference type="Pfam" id="PF10166">
    <property type="entry name" value="DUF2368"/>
    <property type="match status" value="1"/>
</dbReference>
<dbReference type="PhylomeDB" id="B3S3Z4"/>
<evidence type="ECO:0000313" key="3">
    <source>
        <dbReference type="Proteomes" id="UP000009022"/>
    </source>
</evidence>
<evidence type="ECO:0008006" key="4">
    <source>
        <dbReference type="Google" id="ProtNLM"/>
    </source>
</evidence>
<feature type="transmembrane region" description="Helical" evidence="1">
    <location>
        <begin position="57"/>
        <end position="77"/>
    </location>
</feature>
<dbReference type="GO" id="GO:0005886">
    <property type="term" value="C:plasma membrane"/>
    <property type="evidence" value="ECO:0007669"/>
    <property type="project" value="InterPro"/>
</dbReference>
<dbReference type="RefSeq" id="XP_002114908.1">
    <property type="nucleotide sequence ID" value="XM_002114872.1"/>
</dbReference>
<evidence type="ECO:0000256" key="1">
    <source>
        <dbReference type="SAM" id="Phobius"/>
    </source>
</evidence>
<dbReference type="FunCoup" id="B3S3Z4">
    <property type="interactions" value="111"/>
</dbReference>
<dbReference type="EMBL" id="DS985249">
    <property type="protein sequence ID" value="EDV22364.1"/>
    <property type="molecule type" value="Genomic_DNA"/>
</dbReference>
<dbReference type="CTD" id="6756121"/>
<gene>
    <name evidence="2" type="ORF">TRIADDRAFT_58898</name>
</gene>
<name>B3S3Z4_TRIAD</name>
<dbReference type="GeneID" id="6756121"/>
<accession>B3S3Z4</accession>
<dbReference type="Proteomes" id="UP000009022">
    <property type="component" value="Unassembled WGS sequence"/>
</dbReference>
<evidence type="ECO:0000313" key="2">
    <source>
        <dbReference type="EMBL" id="EDV22364.1"/>
    </source>
</evidence>
<sequence length="147" mass="16789">MGSMISSQMKEVMGEQMKQNKESMSEMQDTMMERQIVLQDQIRRRQMASQIARARDFVAWYGSFYALAGIGLIAASRRTKNRAYLGPLVPLGFILAYQADLAYGNKMDRIRAEAERIMSDETHYLELPFGRPTLKAVEEARKASKKS</sequence>
<dbReference type="OrthoDB" id="10256697at2759"/>
<keyword evidence="1" id="KW-1133">Transmembrane helix</keyword>
<dbReference type="OMA" id="MGYYTDW"/>
<dbReference type="GO" id="GO:0010756">
    <property type="term" value="P:positive regulation of plasminogen activation"/>
    <property type="evidence" value="ECO:0000318"/>
    <property type="project" value="GO_Central"/>
</dbReference>
<dbReference type="InterPro" id="IPR019319">
    <property type="entry name" value="Plg-R(KT)"/>
</dbReference>
<dbReference type="eggNOG" id="KOG4544">
    <property type="taxonomic scope" value="Eukaryota"/>
</dbReference>
<protein>
    <recommendedName>
        <fullName evidence="4">Plasminogen receptor (KT)</fullName>
    </recommendedName>
</protein>
<dbReference type="PANTHER" id="PTHR13411:SF6">
    <property type="entry name" value="PLASMINOGEN RECEPTOR (KT)"/>
    <property type="match status" value="1"/>
</dbReference>
<keyword evidence="1" id="KW-0812">Transmembrane</keyword>
<dbReference type="PANTHER" id="PTHR13411">
    <property type="entry name" value="PLASMINOGEN RECEPTOR (KT)"/>
    <property type="match status" value="1"/>
</dbReference>
<dbReference type="HOGENOM" id="CLU_115107_1_0_1"/>